<sequence precursor="true">MYSLFHKNHRKNVLMLLAFFVLLAGIIFFASVFFYENSCYTITVNSQISFSYPVNFSIKNVYASDPASAPYIQASNSKYKNFINYKSPEDNFHFSYPSNFKLHQQAFPGSEILYHVDFQNKKDNSFTGFVQVWNLPYELSKFLEESKENSLSEFTNFNSKEIEVNKMKGYFWDYTVKGAKENYKSLEAFLVKDSRLYRISFYIPEKNYTVEDYDMFWKMVNSLKVN</sequence>
<reference evidence="3 4" key="1">
    <citation type="submission" date="2009-01" db="EMBL/GenBank/DDBJ databases">
        <title>Complete sequence of Clostridium cellulolyticum H10.</title>
        <authorList>
            <consortium name="US DOE Joint Genome Institute"/>
            <person name="Lucas S."/>
            <person name="Copeland A."/>
            <person name="Lapidus A."/>
            <person name="Glavina del Rio T."/>
            <person name="Dalin E."/>
            <person name="Tice H."/>
            <person name="Bruce D."/>
            <person name="Goodwin L."/>
            <person name="Pitluck S."/>
            <person name="Chertkov O."/>
            <person name="Saunders E."/>
            <person name="Brettin T."/>
            <person name="Detter J.C."/>
            <person name="Han C."/>
            <person name="Larimer F."/>
            <person name="Land M."/>
            <person name="Hauser L."/>
            <person name="Kyrpides N."/>
            <person name="Ivanova N."/>
            <person name="Zhou J."/>
            <person name="Richardson P."/>
        </authorList>
    </citation>
    <scope>NUCLEOTIDE SEQUENCE [LARGE SCALE GENOMIC DNA]</scope>
    <source>
        <strain evidence="4">ATCC 35319 / DSM 5812 / JCM 6584 / H10</strain>
    </source>
</reference>
<evidence type="ECO:0000256" key="1">
    <source>
        <dbReference type="SAM" id="Phobius"/>
    </source>
</evidence>
<dbReference type="GO" id="GO:0005509">
    <property type="term" value="F:calcium ion binding"/>
    <property type="evidence" value="ECO:0007669"/>
    <property type="project" value="InterPro"/>
</dbReference>
<dbReference type="RefSeq" id="WP_015925337.1">
    <property type="nucleotide sequence ID" value="NC_011898.1"/>
</dbReference>
<name>B8I389_RUMCH</name>
<accession>B8I389</accession>
<keyword evidence="1" id="KW-0472">Membrane</keyword>
<feature type="transmembrane region" description="Helical" evidence="1">
    <location>
        <begin position="12"/>
        <end position="35"/>
    </location>
</feature>
<dbReference type="GO" id="GO:0015979">
    <property type="term" value="P:photosynthesis"/>
    <property type="evidence" value="ECO:0007669"/>
    <property type="project" value="InterPro"/>
</dbReference>
<organism evidence="3 4">
    <name type="scientific">Ruminiclostridium cellulolyticum (strain ATCC 35319 / DSM 5812 / JCM 6584 / H10)</name>
    <name type="common">Clostridium cellulolyticum</name>
    <dbReference type="NCBI Taxonomy" id="394503"/>
    <lineage>
        <taxon>Bacteria</taxon>
        <taxon>Bacillati</taxon>
        <taxon>Bacillota</taxon>
        <taxon>Clostridia</taxon>
        <taxon>Eubacteriales</taxon>
        <taxon>Oscillospiraceae</taxon>
        <taxon>Ruminiclostridium</taxon>
    </lineage>
</organism>
<dbReference type="GO" id="GO:0009654">
    <property type="term" value="C:photosystem II oxygen evolving complex"/>
    <property type="evidence" value="ECO:0007669"/>
    <property type="project" value="InterPro"/>
</dbReference>
<dbReference type="eggNOG" id="ENOG5032X7N">
    <property type="taxonomic scope" value="Bacteria"/>
</dbReference>
<keyword evidence="4" id="KW-1185">Reference proteome</keyword>
<keyword evidence="1" id="KW-1133">Transmembrane helix</keyword>
<evidence type="ECO:0000313" key="3">
    <source>
        <dbReference type="EMBL" id="ACL76232.1"/>
    </source>
</evidence>
<dbReference type="EMBL" id="CP001348">
    <property type="protein sequence ID" value="ACL76232.1"/>
    <property type="molecule type" value="Genomic_DNA"/>
</dbReference>
<dbReference type="GO" id="GO:0019898">
    <property type="term" value="C:extrinsic component of membrane"/>
    <property type="evidence" value="ECO:0007669"/>
    <property type="project" value="InterPro"/>
</dbReference>
<dbReference type="Gene3D" id="3.40.1000.10">
    <property type="entry name" value="Mog1/PsbP, alpha/beta/alpha sandwich"/>
    <property type="match status" value="1"/>
</dbReference>
<keyword evidence="1" id="KW-0812">Transmembrane</keyword>
<dbReference type="OrthoDB" id="1739449at2"/>
<dbReference type="Proteomes" id="UP000001349">
    <property type="component" value="Chromosome"/>
</dbReference>
<dbReference type="KEGG" id="cce:Ccel_1884"/>
<dbReference type="Pfam" id="PF01789">
    <property type="entry name" value="PsbP"/>
    <property type="match status" value="1"/>
</dbReference>
<dbReference type="InterPro" id="IPR002683">
    <property type="entry name" value="PsbP_C"/>
</dbReference>
<gene>
    <name evidence="3" type="ordered locus">Ccel_1884</name>
</gene>
<dbReference type="HOGENOM" id="CLU_1223045_0_0_9"/>
<proteinExistence type="predicted"/>
<evidence type="ECO:0000313" key="4">
    <source>
        <dbReference type="Proteomes" id="UP000001349"/>
    </source>
</evidence>
<feature type="domain" description="PsbP C-terminal" evidence="2">
    <location>
        <begin position="81"/>
        <end position="225"/>
    </location>
</feature>
<dbReference type="AlphaFoldDB" id="B8I389"/>
<evidence type="ECO:0000259" key="2">
    <source>
        <dbReference type="Pfam" id="PF01789"/>
    </source>
</evidence>
<protein>
    <recommendedName>
        <fullName evidence="2">PsbP C-terminal domain-containing protein</fullName>
    </recommendedName>
</protein>